<keyword evidence="4" id="KW-0472">Membrane</keyword>
<keyword evidence="4" id="KW-1133">Transmembrane helix</keyword>
<feature type="coiled-coil region" evidence="2">
    <location>
        <begin position="506"/>
        <end position="563"/>
    </location>
</feature>
<feature type="domain" description="Phage tail tape measure protein" evidence="5">
    <location>
        <begin position="90"/>
        <end position="286"/>
    </location>
</feature>
<feature type="transmembrane region" description="Helical" evidence="4">
    <location>
        <begin position="382"/>
        <end position="410"/>
    </location>
</feature>
<dbReference type="RefSeq" id="WP_146504974.1">
    <property type="nucleotide sequence ID" value="NZ_SJPG01000001.1"/>
</dbReference>
<keyword evidence="1" id="KW-1188">Viral release from host cell</keyword>
<gene>
    <name evidence="6" type="ORF">Pan54_39500</name>
</gene>
<evidence type="ECO:0000256" key="1">
    <source>
        <dbReference type="ARBA" id="ARBA00022612"/>
    </source>
</evidence>
<feature type="compositionally biased region" description="Basic and acidic residues" evidence="3">
    <location>
        <begin position="598"/>
        <end position="612"/>
    </location>
</feature>
<dbReference type="EMBL" id="SJPG01000001">
    <property type="protein sequence ID" value="TWT63197.1"/>
    <property type="molecule type" value="Genomic_DNA"/>
</dbReference>
<evidence type="ECO:0000256" key="2">
    <source>
        <dbReference type="SAM" id="Coils"/>
    </source>
</evidence>
<keyword evidence="7" id="KW-1185">Reference proteome</keyword>
<protein>
    <submittedName>
        <fullName evidence="6">Phage-related minor tail protein</fullName>
    </submittedName>
</protein>
<evidence type="ECO:0000256" key="3">
    <source>
        <dbReference type="SAM" id="MobiDB-lite"/>
    </source>
</evidence>
<dbReference type="PANTHER" id="PTHR37813:SF1">
    <property type="entry name" value="FELS-2 PROPHAGE PROTEIN"/>
    <property type="match status" value="1"/>
</dbReference>
<dbReference type="AlphaFoldDB" id="A0A5C5XJ45"/>
<dbReference type="PANTHER" id="PTHR37813">
    <property type="entry name" value="FELS-2 PROPHAGE PROTEIN"/>
    <property type="match status" value="1"/>
</dbReference>
<comment type="caution">
    <text evidence="6">The sequence shown here is derived from an EMBL/GenBank/DDBJ whole genome shotgun (WGS) entry which is preliminary data.</text>
</comment>
<sequence length="805" mass="85250">MSARDTRAGGAYVEVYAKTTKAEQALTRVANRLKAFGAQTMTIGRNMVLGGSLAAAGLIPVITTLSTFEDQVSAVGAVSNASANDLEMLRAKAKQLGATTSFTATQVAQIMTELGRAGFTAGQVDKMTESVLALSRATGTEAAISAGIMASSIRQFGLGAEDAARVADVLTLAANSTFNTVEGLGESLKYAGPVAKSLGMSFEDTVALLGVLGNVGIQGSEAGTALRRLGVISAGSGEQLEKIFGVSNVDAANNLKPLIQILDEINEATKNMPVAERTEKMAAAFGLLGITSANVLSETAGGVTGLADKLNDVSGAAAKTAAAMDDNLGGKIRIMLSALEGSMIQLGESLTPVLEPFIQDLTTVLGKTSEWISKNEELNQSLLTVLGSVTALGGGLVVLGASVSAAGFVMKGLATAIGAVKVVLTSATVLMTGFGIALGAMALVGVIMLVSQLSDKFGALNKEMERGDELTKKLNDRTSKRQNETLAKAETFSDPKAKRGFLARELQMAKKELQGYEASVKGAQKEVDRLNASWLTLPGNKVLKVAEKELEDTQNRLDTTANYVDILQTKFNELGKKKTEADPTEMVVGPQIDPAMLDQRRDQRRDQKKNEQDSFVSQILDSVQTPEEKFEQFANDLYDALERGDISNEQYDRAYAMKRTEVLGDDGQKDLEQFADQVNRQADPLAEFQERMQQLTKAVDAGLVSQDAADKFKEEESTSLARTLGLEEASENASNKTNRAVELGSSEGLNAVLSAAFQPKSEQKNQQLLSQMVAGLLDGNVTLAQIKQTLQDGDGPETTNWGGTA</sequence>
<dbReference type="Proteomes" id="UP000316095">
    <property type="component" value="Unassembled WGS sequence"/>
</dbReference>
<keyword evidence="4" id="KW-0812">Transmembrane</keyword>
<dbReference type="Pfam" id="PF10145">
    <property type="entry name" value="PhageMin_Tail"/>
    <property type="match status" value="1"/>
</dbReference>
<proteinExistence type="predicted"/>
<keyword evidence="2" id="KW-0175">Coiled coil</keyword>
<name>A0A5C5XJ45_9PLAN</name>
<feature type="region of interest" description="Disordered" evidence="3">
    <location>
        <begin position="594"/>
        <end position="616"/>
    </location>
</feature>
<evidence type="ECO:0000313" key="7">
    <source>
        <dbReference type="Proteomes" id="UP000316095"/>
    </source>
</evidence>
<reference evidence="6 7" key="1">
    <citation type="submission" date="2019-02" db="EMBL/GenBank/DDBJ databases">
        <title>Deep-cultivation of Planctomycetes and their phenomic and genomic characterization uncovers novel biology.</title>
        <authorList>
            <person name="Wiegand S."/>
            <person name="Jogler M."/>
            <person name="Boedeker C."/>
            <person name="Pinto D."/>
            <person name="Vollmers J."/>
            <person name="Rivas-Marin E."/>
            <person name="Kohn T."/>
            <person name="Peeters S.H."/>
            <person name="Heuer A."/>
            <person name="Rast P."/>
            <person name="Oberbeckmann S."/>
            <person name="Bunk B."/>
            <person name="Jeske O."/>
            <person name="Meyerdierks A."/>
            <person name="Storesund J.E."/>
            <person name="Kallscheuer N."/>
            <person name="Luecker S."/>
            <person name="Lage O.M."/>
            <person name="Pohl T."/>
            <person name="Merkel B.J."/>
            <person name="Hornburger P."/>
            <person name="Mueller R.-W."/>
            <person name="Bruemmer F."/>
            <person name="Labrenz M."/>
            <person name="Spormann A.M."/>
            <person name="Op Den Camp H."/>
            <person name="Overmann J."/>
            <person name="Amann R."/>
            <person name="Jetten M.S.M."/>
            <person name="Mascher T."/>
            <person name="Medema M.H."/>
            <person name="Devos D.P."/>
            <person name="Kaster A.-K."/>
            <person name="Ovreas L."/>
            <person name="Rohde M."/>
            <person name="Galperin M.Y."/>
            <person name="Jogler C."/>
        </authorList>
    </citation>
    <scope>NUCLEOTIDE SEQUENCE [LARGE SCALE GENOMIC DNA]</scope>
    <source>
        <strain evidence="6 7">Pan54</strain>
    </source>
</reference>
<organism evidence="6 7">
    <name type="scientific">Rubinisphaera italica</name>
    <dbReference type="NCBI Taxonomy" id="2527969"/>
    <lineage>
        <taxon>Bacteria</taxon>
        <taxon>Pseudomonadati</taxon>
        <taxon>Planctomycetota</taxon>
        <taxon>Planctomycetia</taxon>
        <taxon>Planctomycetales</taxon>
        <taxon>Planctomycetaceae</taxon>
        <taxon>Rubinisphaera</taxon>
    </lineage>
</organism>
<evidence type="ECO:0000313" key="6">
    <source>
        <dbReference type="EMBL" id="TWT63197.1"/>
    </source>
</evidence>
<dbReference type="NCBIfam" id="TIGR01760">
    <property type="entry name" value="tape_meas_TP901"/>
    <property type="match status" value="1"/>
</dbReference>
<dbReference type="InterPro" id="IPR010090">
    <property type="entry name" value="Phage_tape_meas"/>
</dbReference>
<accession>A0A5C5XJ45</accession>
<feature type="transmembrane region" description="Helical" evidence="4">
    <location>
        <begin position="422"/>
        <end position="450"/>
    </location>
</feature>
<evidence type="ECO:0000256" key="4">
    <source>
        <dbReference type="SAM" id="Phobius"/>
    </source>
</evidence>
<dbReference type="OrthoDB" id="9780715at2"/>
<evidence type="ECO:0000259" key="5">
    <source>
        <dbReference type="Pfam" id="PF10145"/>
    </source>
</evidence>